<organism evidence="2 3">
    <name type="scientific">Paracoccus solventivorans</name>
    <dbReference type="NCBI Taxonomy" id="53463"/>
    <lineage>
        <taxon>Bacteria</taxon>
        <taxon>Pseudomonadati</taxon>
        <taxon>Pseudomonadota</taxon>
        <taxon>Alphaproteobacteria</taxon>
        <taxon>Rhodobacterales</taxon>
        <taxon>Paracoccaceae</taxon>
        <taxon>Paracoccus</taxon>
    </lineage>
</organism>
<keyword evidence="2" id="KW-0808">Transferase</keyword>
<dbReference type="PROSITE" id="PS51186">
    <property type="entry name" value="GNAT"/>
    <property type="match status" value="1"/>
</dbReference>
<dbReference type="InterPro" id="IPR016181">
    <property type="entry name" value="Acyl_CoA_acyltransferase"/>
</dbReference>
<dbReference type="Pfam" id="PF13508">
    <property type="entry name" value="Acetyltransf_7"/>
    <property type="match status" value="1"/>
</dbReference>
<dbReference type="Gene3D" id="3.40.630.30">
    <property type="match status" value="1"/>
</dbReference>
<dbReference type="RefSeq" id="WP_084732200.1">
    <property type="nucleotide sequence ID" value="NZ_FRCK01000013.1"/>
</dbReference>
<dbReference type="AlphaFoldDB" id="A0A1M7JRZ9"/>
<dbReference type="GO" id="GO:0016747">
    <property type="term" value="F:acyltransferase activity, transferring groups other than amino-acyl groups"/>
    <property type="evidence" value="ECO:0007669"/>
    <property type="project" value="InterPro"/>
</dbReference>
<dbReference type="OrthoDB" id="9797178at2"/>
<dbReference type="EMBL" id="FRCK01000013">
    <property type="protein sequence ID" value="SHM55493.1"/>
    <property type="molecule type" value="Genomic_DNA"/>
</dbReference>
<protein>
    <submittedName>
        <fullName evidence="2">Putative acetyltransferase</fullName>
    </submittedName>
</protein>
<proteinExistence type="predicted"/>
<sequence>MTAAHPQITIRPETPADIEPIARLLDAAFGGAAESRLVEALRADGDLALSLVAEDASGIVGHLALSPVTAPFPALALAPLAVTPAQQRRGIGAALVAAAQALRPDATIIVLGDPAYYARFGFRPVAWDCAFSGPYLQATGPHLPVQARLDYAPAFTRELPPEES</sequence>
<evidence type="ECO:0000313" key="3">
    <source>
        <dbReference type="Proteomes" id="UP000184444"/>
    </source>
</evidence>
<evidence type="ECO:0000259" key="1">
    <source>
        <dbReference type="PROSITE" id="PS51186"/>
    </source>
</evidence>
<keyword evidence="3" id="KW-1185">Reference proteome</keyword>
<dbReference type="STRING" id="53463.SAMN05444389_11359"/>
<dbReference type="InterPro" id="IPR000182">
    <property type="entry name" value="GNAT_dom"/>
</dbReference>
<feature type="domain" description="N-acetyltransferase" evidence="1">
    <location>
        <begin position="8"/>
        <end position="150"/>
    </location>
</feature>
<gene>
    <name evidence="2" type="ORF">SAMN05444389_11359</name>
</gene>
<dbReference type="Proteomes" id="UP000184444">
    <property type="component" value="Unassembled WGS sequence"/>
</dbReference>
<dbReference type="SUPFAM" id="SSF55729">
    <property type="entry name" value="Acyl-CoA N-acyltransferases (Nat)"/>
    <property type="match status" value="1"/>
</dbReference>
<reference evidence="3" key="1">
    <citation type="submission" date="2016-11" db="EMBL/GenBank/DDBJ databases">
        <authorList>
            <person name="Varghese N."/>
            <person name="Submissions S."/>
        </authorList>
    </citation>
    <scope>NUCLEOTIDE SEQUENCE [LARGE SCALE GENOMIC DNA]</scope>
    <source>
        <strain evidence="3">DSM 6637</strain>
    </source>
</reference>
<evidence type="ECO:0000313" key="2">
    <source>
        <dbReference type="EMBL" id="SHM55493.1"/>
    </source>
</evidence>
<accession>A0A1M7JRZ9</accession>
<name>A0A1M7JRZ9_9RHOB</name>
<dbReference type="CDD" id="cd04301">
    <property type="entry name" value="NAT_SF"/>
    <property type="match status" value="1"/>
</dbReference>